<gene>
    <name evidence="4" type="ORF">PBRASI_LOCUS6903</name>
</gene>
<dbReference type="GO" id="GO:0005634">
    <property type="term" value="C:nucleus"/>
    <property type="evidence" value="ECO:0007669"/>
    <property type="project" value="TreeGrafter"/>
</dbReference>
<evidence type="ECO:0000259" key="2">
    <source>
        <dbReference type="Pfam" id="PF08553"/>
    </source>
</evidence>
<dbReference type="InterPro" id="IPR040768">
    <property type="entry name" value="Vid27_PH"/>
</dbReference>
<feature type="compositionally biased region" description="Acidic residues" evidence="1">
    <location>
        <begin position="159"/>
        <end position="195"/>
    </location>
</feature>
<dbReference type="OrthoDB" id="10251113at2759"/>
<dbReference type="PANTHER" id="PTHR31913:SF0">
    <property type="entry name" value="VACUOLAR IMPORT AND DEGRADATION PROTEIN 27"/>
    <property type="match status" value="1"/>
</dbReference>
<dbReference type="Pfam" id="PF17747">
    <property type="entry name" value="VID27_PH"/>
    <property type="match status" value="1"/>
</dbReference>
<feature type="region of interest" description="Disordered" evidence="1">
    <location>
        <begin position="159"/>
        <end position="199"/>
    </location>
</feature>
<evidence type="ECO:0000259" key="3">
    <source>
        <dbReference type="Pfam" id="PF17747"/>
    </source>
</evidence>
<name>A0A9N9C0S5_9GLOM</name>
<organism evidence="4 5">
    <name type="scientific">Paraglomus brasilianum</name>
    <dbReference type="NCBI Taxonomy" id="144538"/>
    <lineage>
        <taxon>Eukaryota</taxon>
        <taxon>Fungi</taxon>
        <taxon>Fungi incertae sedis</taxon>
        <taxon>Mucoromycota</taxon>
        <taxon>Glomeromycotina</taxon>
        <taxon>Glomeromycetes</taxon>
        <taxon>Paraglomerales</taxon>
        <taxon>Paraglomeraceae</taxon>
        <taxon>Paraglomus</taxon>
    </lineage>
</organism>
<dbReference type="AlphaFoldDB" id="A0A9N9C0S5"/>
<dbReference type="Pfam" id="PF08553">
    <property type="entry name" value="VID27"/>
    <property type="match status" value="1"/>
</dbReference>
<proteinExistence type="predicted"/>
<reference evidence="4" key="1">
    <citation type="submission" date="2021-06" db="EMBL/GenBank/DDBJ databases">
        <authorList>
            <person name="Kallberg Y."/>
            <person name="Tangrot J."/>
            <person name="Rosling A."/>
        </authorList>
    </citation>
    <scope>NUCLEOTIDE SEQUENCE</scope>
    <source>
        <strain evidence="4">BR232B</strain>
    </source>
</reference>
<dbReference type="Proteomes" id="UP000789739">
    <property type="component" value="Unassembled WGS sequence"/>
</dbReference>
<protein>
    <submittedName>
        <fullName evidence="4">5968_t:CDS:1</fullName>
    </submittedName>
</protein>
<sequence length="555" mass="63072">MSSAGSPRKTENLTRNPGLENAPDMLQSIIVAVAELHIFDGDSGIFLLQSPRVEAALFKESSYKYWLYVADEDRKHVGQIVQPNMHATFSTSHRCLVWCFYDEKGRVYSWLLRFNDREMQERFKDAFVRAMYESLNESNFNAIKPEDQQYIISAYEEDVEMQDVESEEEESDEEESESEEEDESEDESENESDADEFTRKKDRNKYLAVGSKNDRSFVVKGGAVGVFKHTNDDKLEFVAAIGDLAKPSGETIAPSKVMLHEGDSSMVLLDEKDEHSLYKMDIEYGKIVDEWKVHDIIPVVNVVPTSKFAQTTDEKTLIGISHNSLYRIDPRLPDFKLVDNERKQYTTKNHFTCAATDEKGHIALASEKGDVKLFDRLGINAKTNLPNIGDPIIGIDVTADGQWVIATCKQYLLLIDTRLKGGDHEVKTGFEKSFPKDKKPKPRKLQLRPEHIEQMGVEVSFTPARFNVGTSETEKTIVTSTGPFVITWNFRRVKQGKTRDYLIKRYGEDVVADDFKYGGDRSIVVAFPHDVTAVKKQYLRAPTRDALSPTKNVSL</sequence>
<dbReference type="InterPro" id="IPR040458">
    <property type="entry name" value="Vid27"/>
</dbReference>
<dbReference type="EMBL" id="CAJVPI010000983">
    <property type="protein sequence ID" value="CAG8586609.1"/>
    <property type="molecule type" value="Genomic_DNA"/>
</dbReference>
<dbReference type="GO" id="GO:0005737">
    <property type="term" value="C:cytoplasm"/>
    <property type="evidence" value="ECO:0007669"/>
    <property type="project" value="TreeGrafter"/>
</dbReference>
<evidence type="ECO:0000313" key="4">
    <source>
        <dbReference type="EMBL" id="CAG8586609.1"/>
    </source>
</evidence>
<dbReference type="PANTHER" id="PTHR31913">
    <property type="entry name" value="VACUOLAR IMPORT AND DEGRADATION PROTEIN 27"/>
    <property type="match status" value="1"/>
</dbReference>
<dbReference type="SUPFAM" id="SSF50969">
    <property type="entry name" value="YVTN repeat-like/Quinoprotein amine dehydrogenase"/>
    <property type="match status" value="1"/>
</dbReference>
<feature type="domain" description="Vacuolar import/degradation Vid27 C-terminal" evidence="2">
    <location>
        <begin position="203"/>
        <end position="550"/>
    </location>
</feature>
<dbReference type="InterPro" id="IPR013863">
    <property type="entry name" value="VID27_C"/>
</dbReference>
<evidence type="ECO:0000313" key="5">
    <source>
        <dbReference type="Proteomes" id="UP000789739"/>
    </source>
</evidence>
<feature type="domain" description="Vid27 PH-like" evidence="3">
    <location>
        <begin position="29"/>
        <end position="134"/>
    </location>
</feature>
<comment type="caution">
    <text evidence="4">The sequence shown here is derived from an EMBL/GenBank/DDBJ whole genome shotgun (WGS) entry which is preliminary data.</text>
</comment>
<dbReference type="InterPro" id="IPR011044">
    <property type="entry name" value="Quino_amine_DH_bsu"/>
</dbReference>
<accession>A0A9N9C0S5</accession>
<evidence type="ECO:0000256" key="1">
    <source>
        <dbReference type="SAM" id="MobiDB-lite"/>
    </source>
</evidence>
<keyword evidence="5" id="KW-1185">Reference proteome</keyword>